<feature type="transmembrane region" description="Helical" evidence="2">
    <location>
        <begin position="247"/>
        <end position="268"/>
    </location>
</feature>
<evidence type="ECO:0000256" key="2">
    <source>
        <dbReference type="SAM" id="Phobius"/>
    </source>
</evidence>
<reference evidence="3 4" key="1">
    <citation type="submission" date="2016-03" db="EMBL/GenBank/DDBJ databases">
        <title>Complete genome sequence of a soil Actinobacterium, Nocardioides dokdonensis FR1436.</title>
        <authorList>
            <person name="Kwon S.-K."/>
            <person name="Kim K."/>
            <person name="Kim J.F."/>
        </authorList>
    </citation>
    <scope>NUCLEOTIDE SEQUENCE [LARGE SCALE GENOMIC DNA]</scope>
    <source>
        <strain evidence="3 4">FR1436</strain>
    </source>
</reference>
<evidence type="ECO:0008006" key="5">
    <source>
        <dbReference type="Google" id="ProtNLM"/>
    </source>
</evidence>
<gene>
    <name evidence="3" type="ORF">I601_2151</name>
</gene>
<name>A0A1A9GKG2_9ACTN</name>
<organism evidence="3 4">
    <name type="scientific">Nocardioides dokdonensis FR1436</name>
    <dbReference type="NCBI Taxonomy" id="1300347"/>
    <lineage>
        <taxon>Bacteria</taxon>
        <taxon>Bacillati</taxon>
        <taxon>Actinomycetota</taxon>
        <taxon>Actinomycetes</taxon>
        <taxon>Propionibacteriales</taxon>
        <taxon>Nocardioidaceae</taxon>
        <taxon>Nocardioides</taxon>
    </lineage>
</organism>
<sequence>MLVHLRLTAPTDLSDRVRETLCAPDWVTNVTWQRDAVIDPPGDLFECDVAREKAGALLDKLEHCGLKEHGSILVLDPSGAPFAKAEELEEVAPGHPDDAVIWEQVADDAESGADPTVSYHLFLVLAVVLAAVAVLTDSAVLVVGAMVVGPDFGVVAAASAGIVLGRWRLVRRSLQLLLLSFVLAIAVVALLCLVGRATGMIDVADVTRARPNTGFIWRPDQWSVVVALTAGAAGVLALSIQKTSTMVGVFISVTTVPAAGNLALGLAFLETGEILGSLAQLGINLAGMLVAGTLVLGIQRRWWIPITAGAERVFRATSYGNDDGGDAASAPGHSRDEGIDVRDEE</sequence>
<feature type="transmembrane region" description="Helical" evidence="2">
    <location>
        <begin position="274"/>
        <end position="296"/>
    </location>
</feature>
<keyword evidence="4" id="KW-1185">Reference proteome</keyword>
<dbReference type="PANTHER" id="PTHR20992">
    <property type="entry name" value="AT15442P-RELATED"/>
    <property type="match status" value="1"/>
</dbReference>
<keyword evidence="2" id="KW-0812">Transmembrane</keyword>
<dbReference type="OrthoDB" id="8061853at2"/>
<dbReference type="PANTHER" id="PTHR20992:SF9">
    <property type="entry name" value="AT15442P-RELATED"/>
    <property type="match status" value="1"/>
</dbReference>
<dbReference type="EMBL" id="CP015079">
    <property type="protein sequence ID" value="ANH38576.1"/>
    <property type="molecule type" value="Genomic_DNA"/>
</dbReference>
<feature type="transmembrane region" description="Helical" evidence="2">
    <location>
        <begin position="221"/>
        <end position="240"/>
    </location>
</feature>
<keyword evidence="2" id="KW-0472">Membrane</keyword>
<dbReference type="STRING" id="1300347.I601_2151"/>
<accession>A0A1A9GKG2</accession>
<feature type="transmembrane region" description="Helical" evidence="2">
    <location>
        <begin position="176"/>
        <end position="201"/>
    </location>
</feature>
<evidence type="ECO:0000256" key="1">
    <source>
        <dbReference type="SAM" id="MobiDB-lite"/>
    </source>
</evidence>
<dbReference type="AlphaFoldDB" id="A0A1A9GKG2"/>
<evidence type="ECO:0000313" key="4">
    <source>
        <dbReference type="Proteomes" id="UP000077868"/>
    </source>
</evidence>
<evidence type="ECO:0000313" key="3">
    <source>
        <dbReference type="EMBL" id="ANH38576.1"/>
    </source>
</evidence>
<dbReference type="Pfam" id="PF04087">
    <property type="entry name" value="DUF389"/>
    <property type="match status" value="1"/>
</dbReference>
<dbReference type="InterPro" id="IPR005240">
    <property type="entry name" value="DUF389"/>
</dbReference>
<feature type="transmembrane region" description="Helical" evidence="2">
    <location>
        <begin position="141"/>
        <end position="164"/>
    </location>
</feature>
<dbReference type="RefSeq" id="WP_068109237.1">
    <property type="nucleotide sequence ID" value="NZ_CP015079.1"/>
</dbReference>
<feature type="region of interest" description="Disordered" evidence="1">
    <location>
        <begin position="322"/>
        <end position="345"/>
    </location>
</feature>
<keyword evidence="2" id="KW-1133">Transmembrane helix</keyword>
<protein>
    <recommendedName>
        <fullName evidence="5">DUF389 domain-containing protein</fullName>
    </recommendedName>
</protein>
<dbReference type="Proteomes" id="UP000077868">
    <property type="component" value="Chromosome"/>
</dbReference>
<dbReference type="KEGG" id="ndk:I601_2151"/>
<proteinExistence type="predicted"/>
<dbReference type="PATRIC" id="fig|1300347.3.peg.2146"/>
<feature type="transmembrane region" description="Helical" evidence="2">
    <location>
        <begin position="117"/>
        <end position="135"/>
    </location>
</feature>
<feature type="compositionally biased region" description="Basic and acidic residues" evidence="1">
    <location>
        <begin position="333"/>
        <end position="345"/>
    </location>
</feature>